<comment type="similarity">
    <text evidence="1">Belongs to the BPI/LBP/Plunc superfamily. BPI/LBP family.</text>
</comment>
<evidence type="ECO:0000256" key="3">
    <source>
        <dbReference type="SAM" id="SignalP"/>
    </source>
</evidence>
<dbReference type="Gene3D" id="3.15.20.10">
    <property type="entry name" value="Bactericidal permeability-increasing protein, domain 2"/>
    <property type="match status" value="1"/>
</dbReference>
<feature type="domain" description="Lipid-binding serum glycoprotein C-terminal" evidence="5">
    <location>
        <begin position="263"/>
        <end position="465"/>
    </location>
</feature>
<keyword evidence="2" id="KW-1015">Disulfide bond</keyword>
<dbReference type="InterPro" id="IPR032942">
    <property type="entry name" value="BPI/LBP/Plunc"/>
</dbReference>
<evidence type="ECO:0000313" key="6">
    <source>
        <dbReference type="EMBL" id="KAJ4461670.1"/>
    </source>
</evidence>
<evidence type="ECO:0000259" key="4">
    <source>
        <dbReference type="SMART" id="SM00328"/>
    </source>
</evidence>
<dbReference type="InterPro" id="IPR017942">
    <property type="entry name" value="Lipid-bd_serum_glycop_N"/>
</dbReference>
<feature type="signal peptide" evidence="3">
    <location>
        <begin position="1"/>
        <end position="20"/>
    </location>
</feature>
<feature type="domain" description="Lipid-binding serum glycoprotein N-terminal" evidence="4">
    <location>
        <begin position="29"/>
        <end position="249"/>
    </location>
</feature>
<protein>
    <submittedName>
        <fullName evidence="6">LBP/BPI/CETP family protein</fullName>
    </submittedName>
</protein>
<gene>
    <name evidence="6" type="ORF">PAPYR_1791</name>
</gene>
<dbReference type="EMBL" id="JAPMOS010000006">
    <property type="protein sequence ID" value="KAJ4461670.1"/>
    <property type="molecule type" value="Genomic_DNA"/>
</dbReference>
<proteinExistence type="inferred from homology"/>
<dbReference type="Proteomes" id="UP001141327">
    <property type="component" value="Unassembled WGS sequence"/>
</dbReference>
<name>A0ABQ8UY55_9EUKA</name>
<evidence type="ECO:0000259" key="5">
    <source>
        <dbReference type="SMART" id="SM00329"/>
    </source>
</evidence>
<evidence type="ECO:0000256" key="1">
    <source>
        <dbReference type="ARBA" id="ARBA00007292"/>
    </source>
</evidence>
<feature type="chain" id="PRO_5045356689" evidence="3">
    <location>
        <begin position="21"/>
        <end position="484"/>
    </location>
</feature>
<dbReference type="PANTHER" id="PTHR10504">
    <property type="entry name" value="BACTERICIDAL PERMEABILITY-INCREASING BPI PROTEIN-RELATED"/>
    <property type="match status" value="1"/>
</dbReference>
<accession>A0ABQ8UY55</accession>
<evidence type="ECO:0000256" key="2">
    <source>
        <dbReference type="ARBA" id="ARBA00023157"/>
    </source>
</evidence>
<sequence>MMTGRLHFFLVFTFFAFALGGIPALKSTINQSGLNKIREVAMSILRQQLTSIALPDIHGKTGTPIGDINYDLTRLVLNNINFGDSAISTVSGKGVDVKLVGISCHVALNWHYSTWLASDSGSADVTIRNTNIEVAVDVGAANERPTITVSGVGVYIGDMSIDIHGGASWLYQIFVNIFQGQIKDAVQDALRGAVTDTINEQAKDFLSTLPIDEPVDSVSMIDVGLEMTPTFTPSSLTTAHLGEFYSIKNPQECPSAHHTLPDSTTDEMVEMVLDPFLINSASFVYWANGGMMYDLEDKDVPPESPVRLNTTDFQDMIPNLYNAYPDRLMHLHLQADQYPEVTVDSDGIQGAMVASINVSVILPSGLAHVFTLGGVVNVAGEVHCDGEKIRGKVSFLSAQIKLSETVIGDFDVEPLQDIVDFLCTMGALPALNQYLANGFDVPSAEGVSLINPKIAYGPGYITISADLDYKPTIKTHAHNWDVSL</sequence>
<dbReference type="Gene3D" id="3.15.10.10">
    <property type="entry name" value="Bactericidal permeability-increasing protein, domain 1"/>
    <property type="match status" value="1"/>
</dbReference>
<dbReference type="InterPro" id="IPR001124">
    <property type="entry name" value="Lipid-bd_serum_glycop_C"/>
</dbReference>
<dbReference type="Pfam" id="PF01273">
    <property type="entry name" value="LBP_BPI_CETP"/>
    <property type="match status" value="1"/>
</dbReference>
<dbReference type="SMART" id="SM00329">
    <property type="entry name" value="BPI2"/>
    <property type="match status" value="1"/>
</dbReference>
<keyword evidence="3" id="KW-0732">Signal</keyword>
<organism evidence="6 7">
    <name type="scientific">Paratrimastix pyriformis</name>
    <dbReference type="NCBI Taxonomy" id="342808"/>
    <lineage>
        <taxon>Eukaryota</taxon>
        <taxon>Metamonada</taxon>
        <taxon>Preaxostyla</taxon>
        <taxon>Paratrimastigidae</taxon>
        <taxon>Paratrimastix</taxon>
    </lineage>
</organism>
<evidence type="ECO:0000313" key="7">
    <source>
        <dbReference type="Proteomes" id="UP001141327"/>
    </source>
</evidence>
<reference evidence="6" key="1">
    <citation type="journal article" date="2022" name="bioRxiv">
        <title>Genomics of Preaxostyla Flagellates Illuminates Evolutionary Transitions and the Path Towards Mitochondrial Loss.</title>
        <authorList>
            <person name="Novak L.V.F."/>
            <person name="Treitli S.C."/>
            <person name="Pyrih J."/>
            <person name="Halakuc P."/>
            <person name="Pipaliya S.V."/>
            <person name="Vacek V."/>
            <person name="Brzon O."/>
            <person name="Soukal P."/>
            <person name="Eme L."/>
            <person name="Dacks J.B."/>
            <person name="Karnkowska A."/>
            <person name="Elias M."/>
            <person name="Hampl V."/>
        </authorList>
    </citation>
    <scope>NUCLEOTIDE SEQUENCE</scope>
    <source>
        <strain evidence="6">RCP-MX</strain>
    </source>
</reference>
<dbReference type="InterPro" id="IPR017943">
    <property type="entry name" value="Bactericidal_perm-incr_a/b_dom"/>
</dbReference>
<dbReference type="PANTHER" id="PTHR10504:SF131">
    <property type="entry name" value="BPI2 DOMAIN-CONTAINING PROTEIN"/>
    <property type="match status" value="1"/>
</dbReference>
<comment type="caution">
    <text evidence="6">The sequence shown here is derived from an EMBL/GenBank/DDBJ whole genome shotgun (WGS) entry which is preliminary data.</text>
</comment>
<dbReference type="SMART" id="SM00328">
    <property type="entry name" value="BPI1"/>
    <property type="match status" value="1"/>
</dbReference>
<dbReference type="SUPFAM" id="SSF55394">
    <property type="entry name" value="Bactericidal permeability-increasing protein, BPI"/>
    <property type="match status" value="2"/>
</dbReference>
<dbReference type="Pfam" id="PF02886">
    <property type="entry name" value="LBP_BPI_CETP_C"/>
    <property type="match status" value="1"/>
</dbReference>
<keyword evidence="7" id="KW-1185">Reference proteome</keyword>